<keyword evidence="1" id="KW-0812">Transmembrane</keyword>
<protein>
    <submittedName>
        <fullName evidence="2">Uncharacterized protein</fullName>
    </submittedName>
</protein>
<name>A0A0V0XCU6_TRIPS</name>
<evidence type="ECO:0000256" key="1">
    <source>
        <dbReference type="SAM" id="Phobius"/>
    </source>
</evidence>
<evidence type="ECO:0000313" key="2">
    <source>
        <dbReference type="EMBL" id="KRX85804.1"/>
    </source>
</evidence>
<keyword evidence="1" id="KW-1133">Transmembrane helix</keyword>
<reference evidence="2 3" key="1">
    <citation type="submission" date="2015-01" db="EMBL/GenBank/DDBJ databases">
        <title>Evolution of Trichinella species and genotypes.</title>
        <authorList>
            <person name="Korhonen P.K."/>
            <person name="Edoardo P."/>
            <person name="Giuseppe L.R."/>
            <person name="Gasser R.B."/>
        </authorList>
    </citation>
    <scope>NUCLEOTIDE SEQUENCE [LARGE SCALE GENOMIC DNA]</scope>
    <source>
        <strain evidence="2">ISS141</strain>
    </source>
</reference>
<sequence>MASSLSLPIKSVQSFVQSAALHLKHLPSILCIPLFLQLLMVPVCNVHLYNPKQYLTLA</sequence>
<comment type="caution">
    <text evidence="2">The sequence shown here is derived from an EMBL/GenBank/DDBJ whole genome shotgun (WGS) entry which is preliminary data.</text>
</comment>
<feature type="transmembrane region" description="Helical" evidence="1">
    <location>
        <begin position="26"/>
        <end position="49"/>
    </location>
</feature>
<proteinExistence type="predicted"/>
<dbReference type="Proteomes" id="UP000054815">
    <property type="component" value="Unassembled WGS sequence"/>
</dbReference>
<dbReference type="AlphaFoldDB" id="A0A0V0XCU6"/>
<accession>A0A0V0XCU6</accession>
<gene>
    <name evidence="2" type="ORF">T4E_7120</name>
</gene>
<dbReference type="EMBL" id="JYDU01000664">
    <property type="protein sequence ID" value="KRX85804.1"/>
    <property type="molecule type" value="Genomic_DNA"/>
</dbReference>
<evidence type="ECO:0000313" key="3">
    <source>
        <dbReference type="Proteomes" id="UP000054815"/>
    </source>
</evidence>
<organism evidence="2 3">
    <name type="scientific">Trichinella pseudospiralis</name>
    <name type="common">Parasitic roundworm</name>
    <dbReference type="NCBI Taxonomy" id="6337"/>
    <lineage>
        <taxon>Eukaryota</taxon>
        <taxon>Metazoa</taxon>
        <taxon>Ecdysozoa</taxon>
        <taxon>Nematoda</taxon>
        <taxon>Enoplea</taxon>
        <taxon>Dorylaimia</taxon>
        <taxon>Trichinellida</taxon>
        <taxon>Trichinellidae</taxon>
        <taxon>Trichinella</taxon>
    </lineage>
</organism>
<keyword evidence="1" id="KW-0472">Membrane</keyword>